<dbReference type="RefSeq" id="WP_151578560.1">
    <property type="nucleotide sequence ID" value="NZ_CP096276.1"/>
</dbReference>
<reference evidence="1 2" key="1">
    <citation type="submission" date="2019-09" db="EMBL/GenBank/DDBJ databases">
        <title>Pimelobacter sp. isolated from Paulinella.</title>
        <authorList>
            <person name="Jeong S.E."/>
        </authorList>
    </citation>
    <scope>NUCLEOTIDE SEQUENCE [LARGE SCALE GENOMIC DNA]</scope>
    <source>
        <strain evidence="1 2">Pch-N</strain>
    </source>
</reference>
<gene>
    <name evidence="1" type="ORF">F9L07_03475</name>
</gene>
<comment type="caution">
    <text evidence="1">The sequence shown here is derived from an EMBL/GenBank/DDBJ whole genome shotgun (WGS) entry which is preliminary data.</text>
</comment>
<proteinExistence type="predicted"/>
<dbReference type="EMBL" id="WBVM01000001">
    <property type="protein sequence ID" value="KAB2811006.1"/>
    <property type="molecule type" value="Genomic_DNA"/>
</dbReference>
<accession>A0A7J5DYA4</accession>
<evidence type="ECO:0000313" key="1">
    <source>
        <dbReference type="EMBL" id="KAB2811006.1"/>
    </source>
</evidence>
<dbReference type="AlphaFoldDB" id="A0A7J5DYA4"/>
<organism evidence="1 2">
    <name type="scientific">Nocardioides simplex</name>
    <name type="common">Arthrobacter simplex</name>
    <dbReference type="NCBI Taxonomy" id="2045"/>
    <lineage>
        <taxon>Bacteria</taxon>
        <taxon>Bacillati</taxon>
        <taxon>Actinomycetota</taxon>
        <taxon>Actinomycetes</taxon>
        <taxon>Propionibacteriales</taxon>
        <taxon>Nocardioidaceae</taxon>
        <taxon>Pimelobacter</taxon>
    </lineage>
</organism>
<evidence type="ECO:0000313" key="2">
    <source>
        <dbReference type="Proteomes" id="UP000449906"/>
    </source>
</evidence>
<dbReference type="Proteomes" id="UP000449906">
    <property type="component" value="Unassembled WGS sequence"/>
</dbReference>
<protein>
    <submittedName>
        <fullName evidence="1">Thioredoxin family protein</fullName>
    </submittedName>
</protein>
<name>A0A7J5DYA4_NOCSI</name>
<sequence length="99" mass="10629">MDITLLYFEDCPNWKVADERLALIAAERGDVTVTHRLVETPEDAERVGFLGSPSIQIDGVDLFAEPGAPIGLACRRYPVPGGHEGAPTLDQLRGALADA</sequence>